<organism evidence="2 3">
    <name type="scientific">Dethiosulfovibrio acidaminovorans</name>
    <dbReference type="NCBI Taxonomy" id="133535"/>
    <lineage>
        <taxon>Bacteria</taxon>
        <taxon>Thermotogati</taxon>
        <taxon>Synergistota</taxon>
        <taxon>Synergistia</taxon>
        <taxon>Synergistales</taxon>
        <taxon>Dethiosulfovibrionaceae</taxon>
        <taxon>Dethiosulfovibrio</taxon>
    </lineage>
</organism>
<protein>
    <submittedName>
        <fullName evidence="2">Uncharacterized protein</fullName>
    </submittedName>
</protein>
<sequence length="120" mass="12718">MSKSYCSRMFKVLFLLCAFFLLSVSFVSDKAEASRLIIQVDDVEVTISGDVESAWRDFLVSFDNESNDIAFPKGNVFVVGGTTSEGDVQSSSGGGGGCSVGVTPVSALLLLLGALPLIRR</sequence>
<proteinExistence type="predicted"/>
<keyword evidence="1" id="KW-0732">Signal</keyword>
<accession>A0ABS9EX61</accession>
<reference evidence="2 3" key="1">
    <citation type="submission" date="2022-01" db="EMBL/GenBank/DDBJ databases">
        <title>Dethiosulfovibrio faecalis sp. nov., a novel proteolytic, non-sulfur-reducing bacterium isolated from a marine aquaculture solid waste bioreactor.</title>
        <authorList>
            <person name="Grabowski S."/>
            <person name="Apolinario E."/>
            <person name="Schneider N."/>
            <person name="Marshall C.W."/>
            <person name="Sowers K.R."/>
        </authorList>
    </citation>
    <scope>NUCLEOTIDE SEQUENCE [LARGE SCALE GENOMIC DNA]</scope>
    <source>
        <strain evidence="2 3">DSM 12590</strain>
    </source>
</reference>
<feature type="chain" id="PRO_5045207636" evidence="1">
    <location>
        <begin position="31"/>
        <end position="120"/>
    </location>
</feature>
<dbReference type="RefSeq" id="WP_236098940.1">
    <property type="nucleotide sequence ID" value="NZ_JAKGUF010000021.1"/>
</dbReference>
<comment type="caution">
    <text evidence="2">The sequence shown here is derived from an EMBL/GenBank/DDBJ whole genome shotgun (WGS) entry which is preliminary data.</text>
</comment>
<feature type="signal peptide" evidence="1">
    <location>
        <begin position="1"/>
        <end position="30"/>
    </location>
</feature>
<evidence type="ECO:0000256" key="1">
    <source>
        <dbReference type="SAM" id="SignalP"/>
    </source>
</evidence>
<evidence type="ECO:0000313" key="3">
    <source>
        <dbReference type="Proteomes" id="UP001200932"/>
    </source>
</evidence>
<keyword evidence="3" id="KW-1185">Reference proteome</keyword>
<dbReference type="Proteomes" id="UP001200932">
    <property type="component" value="Unassembled WGS sequence"/>
</dbReference>
<gene>
    <name evidence="2" type="ORF">L2W31_10940</name>
</gene>
<dbReference type="EMBL" id="JAKGUF010000021">
    <property type="protein sequence ID" value="MCF4145843.1"/>
    <property type="molecule type" value="Genomic_DNA"/>
</dbReference>
<name>A0ABS9EX61_9BACT</name>
<evidence type="ECO:0000313" key="2">
    <source>
        <dbReference type="EMBL" id="MCF4145843.1"/>
    </source>
</evidence>